<gene>
    <name evidence="6" type="ORF">EDE15_0287</name>
</gene>
<dbReference type="GO" id="GO:0009279">
    <property type="term" value="C:cell outer membrane"/>
    <property type="evidence" value="ECO:0007669"/>
    <property type="project" value="UniProtKB-SubCell"/>
</dbReference>
<dbReference type="InterPro" id="IPR036942">
    <property type="entry name" value="Beta-barrel_TonB_sf"/>
</dbReference>
<evidence type="ECO:0000256" key="1">
    <source>
        <dbReference type="ARBA" id="ARBA00004442"/>
    </source>
</evidence>
<dbReference type="EMBL" id="RSDW01000001">
    <property type="protein sequence ID" value="RSL14819.1"/>
    <property type="molecule type" value="Genomic_DNA"/>
</dbReference>
<reference evidence="6 7" key="1">
    <citation type="submission" date="2018-12" db="EMBL/GenBank/DDBJ databases">
        <title>Sequencing of bacterial isolates from soil warming experiment in Harvard Forest, Massachusetts, USA.</title>
        <authorList>
            <person name="Deangelis K."/>
        </authorList>
    </citation>
    <scope>NUCLEOTIDE SEQUENCE [LARGE SCALE GENOMIC DNA]</scope>
    <source>
        <strain evidence="6 7">EB153</strain>
    </source>
</reference>
<proteinExistence type="predicted"/>
<evidence type="ECO:0000259" key="5">
    <source>
        <dbReference type="Pfam" id="PF25183"/>
    </source>
</evidence>
<keyword evidence="6" id="KW-0675">Receptor</keyword>
<dbReference type="AlphaFoldDB" id="A0A428MD99"/>
<dbReference type="SUPFAM" id="SSF56935">
    <property type="entry name" value="Porins"/>
    <property type="match status" value="1"/>
</dbReference>
<dbReference type="InterPro" id="IPR057601">
    <property type="entry name" value="Oar-like_b-barrel"/>
</dbReference>
<evidence type="ECO:0000313" key="6">
    <source>
        <dbReference type="EMBL" id="RSL14819.1"/>
    </source>
</evidence>
<evidence type="ECO:0000256" key="4">
    <source>
        <dbReference type="SAM" id="SignalP"/>
    </source>
</evidence>
<keyword evidence="7" id="KW-1185">Reference proteome</keyword>
<comment type="caution">
    <text evidence="6">The sequence shown here is derived from an EMBL/GenBank/DDBJ whole genome shotgun (WGS) entry which is preliminary data.</text>
</comment>
<dbReference type="Gene3D" id="2.40.170.20">
    <property type="entry name" value="TonB-dependent receptor, beta-barrel domain"/>
    <property type="match status" value="1"/>
</dbReference>
<feature type="signal peptide" evidence="4">
    <location>
        <begin position="1"/>
        <end position="21"/>
    </location>
</feature>
<dbReference type="SUPFAM" id="SSF49464">
    <property type="entry name" value="Carboxypeptidase regulatory domain-like"/>
    <property type="match status" value="1"/>
</dbReference>
<dbReference type="Gene3D" id="2.60.40.1120">
    <property type="entry name" value="Carboxypeptidase-like, regulatory domain"/>
    <property type="match status" value="1"/>
</dbReference>
<dbReference type="Proteomes" id="UP000269669">
    <property type="component" value="Unassembled WGS sequence"/>
</dbReference>
<dbReference type="Pfam" id="PF13620">
    <property type="entry name" value="CarboxypepD_reg"/>
    <property type="match status" value="1"/>
</dbReference>
<dbReference type="RefSeq" id="WP_125483638.1">
    <property type="nucleotide sequence ID" value="NZ_RSDW01000001.1"/>
</dbReference>
<dbReference type="InterPro" id="IPR008969">
    <property type="entry name" value="CarboxyPept-like_regulatory"/>
</dbReference>
<dbReference type="OrthoDB" id="97893at2"/>
<keyword evidence="3" id="KW-0998">Cell outer membrane</keyword>
<sequence length="1252" mass="134996">MRLLRYSLVLVVLCLSYAGFGQNASTSLRGLVTDPAGAAIPGASVVIVNAANGVRVDAVTNSQGEYSLQQIAPGTYTITATAPGFGKFTTTAQLLVAQPATVNMKLQVSADVVSVDVSAATETINTTDATIGNAINNETIMQLPSEGRNPQTLLALQPGVLFIGSNTQSTESRNGVVSGARSDQTNITLDGVDNNNQVNPAAFSGVLRNSLDATEQFRVTTSSSNADTGRSSGGQVNLVTKSGTNQIHGSTYWYNRSNLGVANDWFNKAAQINSGLPNTPGHLIRNTYGISLGGPLKKDKIFLFGNYEGNRQNEAAPTVRTVPTDSLRAGNLMYTADDGSNVTLTPSQFASMDPNCFANGTCPWGPGVNPNSIALFQLYPHSNGFTEGDGLNTGSYSFAASVPEIQNVYIARLDYNINEKHRIYVRASMQNDADSFAPYYPGQPASQKDTDNSKGISANYTWTPTANIVNNLRYGFIRQSIASTGAGNGQYVTFRSLDTPEARTRSSATIVPTHNILDDYTWTRGRHTVQVGVNYRRFTYQNTTNANSYSGASANYAWMLESGFAGIGGSFDPAAFGFPNVSDGFGTNYNLAVSMLAGLTNEETANFNYKLSADGTTGTLLGVGVPVDRSFRSNEFEYYVQDAFRPLPNLTLTAGLRHTILQTPYETNGQQVQPTIDMHQWFLTRGQQAAVGNSVQPDISFAPSGQARGAKPFYPMNWHNIAPRLAIAFAPAPEGGTWLNKLLGGAGRSSIRVGYGMYYDHYGQGLVTNYSKSGSFSLSSSITNPASVQTADTTPRFTGLHNLPNLVPSAPSSIGYPQTPSNDPSGTGFAITYGLDDHLQTPYSHVFNLSFQRELPGGFTLEANYVGRLGRHLLQSIDLAQPLDLVDPKSGMDYYTAGTMMSQFVDQGRTDVPTIPYWENLFPGAAGPSGGGPVGSSATQNIYDNEWVFARGNETAALYDLDIACTMGCPNGPGRFWPLQYSSLYVTSSNGTSSYHAGQFVLRHPMAHNVQIDLSYTYSKSLDLGSDSESNPTNVFLPSGAAANFGMILDAWNPRKNYAVSDFDTAHLLTADWVWLMPFGRGQHYGGNVSHLVDALIGNWNLAGIARVSSGLPFGISDGLGWSTNWEWQSNMVQTGPIKMRKHQDANGSPQAFDDPIAAAANMRSPYPGEAGQRNQFRGDGYFDVDLGLHKGFHFGDRYLLNLAGEVFNLTNSTRFDVHSLDTGSTDGPQMGVYSATLTQYRRMQVSARFQF</sequence>
<feature type="chain" id="PRO_5019534537" evidence="4">
    <location>
        <begin position="22"/>
        <end position="1252"/>
    </location>
</feature>
<keyword evidence="4" id="KW-0732">Signal</keyword>
<organism evidence="6 7">
    <name type="scientific">Edaphobacter aggregans</name>
    <dbReference type="NCBI Taxonomy" id="570835"/>
    <lineage>
        <taxon>Bacteria</taxon>
        <taxon>Pseudomonadati</taxon>
        <taxon>Acidobacteriota</taxon>
        <taxon>Terriglobia</taxon>
        <taxon>Terriglobales</taxon>
        <taxon>Acidobacteriaceae</taxon>
        <taxon>Edaphobacter</taxon>
    </lineage>
</organism>
<keyword evidence="2" id="KW-0472">Membrane</keyword>
<protein>
    <submittedName>
        <fullName evidence="6">Outer membrane receptor protein involved in Fe transport</fullName>
    </submittedName>
</protein>
<dbReference type="Pfam" id="PF25183">
    <property type="entry name" value="OMP_b-brl_4"/>
    <property type="match status" value="1"/>
</dbReference>
<accession>A0A428MD99</accession>
<feature type="domain" description="TonB-dependent transporter Oar-like beta-barrel" evidence="5">
    <location>
        <begin position="239"/>
        <end position="1245"/>
    </location>
</feature>
<evidence type="ECO:0000256" key="2">
    <source>
        <dbReference type="ARBA" id="ARBA00023136"/>
    </source>
</evidence>
<name>A0A428MD99_9BACT</name>
<comment type="subcellular location">
    <subcellularLocation>
        <location evidence="1">Cell outer membrane</location>
    </subcellularLocation>
</comment>
<evidence type="ECO:0000313" key="7">
    <source>
        <dbReference type="Proteomes" id="UP000269669"/>
    </source>
</evidence>
<evidence type="ECO:0000256" key="3">
    <source>
        <dbReference type="ARBA" id="ARBA00023237"/>
    </source>
</evidence>